<dbReference type="HOGENOM" id="CLU_000445_5_0_9"/>
<feature type="modified residue" description="4-aspartylphosphate" evidence="6">
    <location>
        <position position="67"/>
    </location>
</feature>
<reference evidence="9 10" key="1">
    <citation type="submission" date="2007-03" db="EMBL/GenBank/DDBJ databases">
        <authorList>
            <person name="Fulton L."/>
            <person name="Clifton S."/>
            <person name="Fulton B."/>
            <person name="Xu J."/>
            <person name="Minx P."/>
            <person name="Pepin K.H."/>
            <person name="Johnson M."/>
            <person name="Thiruvilangam P."/>
            <person name="Bhonagiri V."/>
            <person name="Nash W.E."/>
            <person name="Mardis E.R."/>
            <person name="Wilson R.K."/>
        </authorList>
    </citation>
    <scope>NUCLEOTIDE SEQUENCE [LARGE SCALE GENOMIC DNA]</scope>
    <source>
        <strain evidence="9 10">DSM 13814</strain>
    </source>
</reference>
<feature type="domain" description="HTH araC/xylS-type" evidence="7">
    <location>
        <begin position="438"/>
        <end position="537"/>
    </location>
</feature>
<dbReference type="InterPro" id="IPR001789">
    <property type="entry name" value="Sig_transdc_resp-reg_receiver"/>
</dbReference>
<dbReference type="PANTHER" id="PTHR43280:SF28">
    <property type="entry name" value="HTH-TYPE TRANSCRIPTIONAL ACTIVATOR RHAS"/>
    <property type="match status" value="1"/>
</dbReference>
<organism evidence="9 10">
    <name type="scientific">Dorea longicatena DSM 13814</name>
    <dbReference type="NCBI Taxonomy" id="411462"/>
    <lineage>
        <taxon>Bacteria</taxon>
        <taxon>Bacillati</taxon>
        <taxon>Bacillota</taxon>
        <taxon>Clostridia</taxon>
        <taxon>Lachnospirales</taxon>
        <taxon>Lachnospiraceae</taxon>
        <taxon>Dorea</taxon>
    </lineage>
</organism>
<dbReference type="AlphaFoldDB" id="A6BJ23"/>
<evidence type="ECO:0000256" key="5">
    <source>
        <dbReference type="ARBA" id="ARBA00024867"/>
    </source>
</evidence>
<dbReference type="Proteomes" id="UP000004016">
    <property type="component" value="Unassembled WGS sequence"/>
</dbReference>
<dbReference type="InterPro" id="IPR018062">
    <property type="entry name" value="HTH_AraC-typ_CS"/>
</dbReference>
<dbReference type="eggNOG" id="COG4753">
    <property type="taxonomic scope" value="Bacteria"/>
</dbReference>
<dbReference type="CDD" id="cd17536">
    <property type="entry name" value="REC_YesN-like"/>
    <property type="match status" value="1"/>
</dbReference>
<dbReference type="Gene3D" id="1.10.10.60">
    <property type="entry name" value="Homeodomain-like"/>
    <property type="match status" value="2"/>
</dbReference>
<evidence type="ECO:0000313" key="9">
    <source>
        <dbReference type="EMBL" id="EDM62356.1"/>
    </source>
</evidence>
<dbReference type="EMBL" id="AAXB02000014">
    <property type="protein sequence ID" value="EDM62356.1"/>
    <property type="molecule type" value="Genomic_DNA"/>
</dbReference>
<dbReference type="InterPro" id="IPR018060">
    <property type="entry name" value="HTH_AraC"/>
</dbReference>
<keyword evidence="4" id="KW-0804">Transcription</keyword>
<evidence type="ECO:0000313" key="10">
    <source>
        <dbReference type="Proteomes" id="UP000004016"/>
    </source>
</evidence>
<dbReference type="InterPro" id="IPR009057">
    <property type="entry name" value="Homeodomain-like_sf"/>
</dbReference>
<keyword evidence="2" id="KW-0805">Transcription regulation</keyword>
<evidence type="ECO:0000256" key="2">
    <source>
        <dbReference type="ARBA" id="ARBA00023015"/>
    </source>
</evidence>
<dbReference type="InterPro" id="IPR011006">
    <property type="entry name" value="CheY-like_superfamily"/>
</dbReference>
<evidence type="ECO:0000256" key="3">
    <source>
        <dbReference type="ARBA" id="ARBA00023125"/>
    </source>
</evidence>
<evidence type="ECO:0000256" key="4">
    <source>
        <dbReference type="ARBA" id="ARBA00023163"/>
    </source>
</evidence>
<dbReference type="SMART" id="SM00448">
    <property type="entry name" value="REC"/>
    <property type="match status" value="1"/>
</dbReference>
<proteinExistence type="predicted"/>
<dbReference type="GO" id="GO:0043565">
    <property type="term" value="F:sequence-specific DNA binding"/>
    <property type="evidence" value="ECO:0007669"/>
    <property type="project" value="InterPro"/>
</dbReference>
<evidence type="ECO:0000259" key="7">
    <source>
        <dbReference type="PROSITE" id="PS01124"/>
    </source>
</evidence>
<comment type="caution">
    <text evidence="9">The sequence shown here is derived from an EMBL/GenBank/DDBJ whole genome shotgun (WGS) entry which is preliminary data.</text>
</comment>
<reference evidence="9 10" key="2">
    <citation type="submission" date="2007-04" db="EMBL/GenBank/DDBJ databases">
        <title>Draft genome sequence of Dorea longicatena (DSM 13814).</title>
        <authorList>
            <person name="Sudarsanam P."/>
            <person name="Ley R."/>
            <person name="Guruge J."/>
            <person name="Turnbaugh P.J."/>
            <person name="Mahowald M."/>
            <person name="Liep D."/>
            <person name="Gordon J."/>
        </authorList>
    </citation>
    <scope>NUCLEOTIDE SEQUENCE [LARGE SCALE GENOMIC DNA]</scope>
    <source>
        <strain evidence="9 10">DSM 13814</strain>
    </source>
</reference>
<evidence type="ECO:0000256" key="6">
    <source>
        <dbReference type="PROSITE-ProRule" id="PRU00169"/>
    </source>
</evidence>
<dbReference type="Pfam" id="PF00072">
    <property type="entry name" value="Response_reg"/>
    <property type="match status" value="1"/>
</dbReference>
<dbReference type="SMART" id="SM00342">
    <property type="entry name" value="HTH_ARAC"/>
    <property type="match status" value="1"/>
</dbReference>
<feature type="domain" description="Response regulatory" evidence="8">
    <location>
        <begin position="15"/>
        <end position="132"/>
    </location>
</feature>
<keyword evidence="3" id="KW-0238">DNA-binding</keyword>
<evidence type="ECO:0000256" key="1">
    <source>
        <dbReference type="ARBA" id="ARBA00018672"/>
    </source>
</evidence>
<dbReference type="eggNOG" id="COG2207">
    <property type="taxonomic scope" value="Bacteria"/>
</dbReference>
<accession>A6BJ23</accession>
<sequence>MVLIKGMRCTMGLLKLVIVDDEPILLEGLVKTYDWNGMGYEVVGFAQSGEQALKVIREKKPHVVLTDIRMKQISGLMVMEEIKKENPECQFVVLSAYRDFEYAKKACDLGAFAYLLKPIEDEKLQATMTDVGKICEDQIRNEEKYDRWERLLKKDGDGFLQVVVQKYVQNRLPEEKVDEVFHTLQDVMKEGDRFITVYADLDLAYKITNELEYEASRFSMVRMIEEKIAERFTYWKFESEEGHRTFIVKTQENTAVHELKELLEEVKKEENSPVIAAISKPYKGIRGIRRSFEEAQRLFAVTNASGAGVFTIPETVEEKEESPYPAEAEMMVVNSVRKNDAVQLKQAFVHFIYQLPHREELQCQYMHKIMVKTEFMLKDSYGMDESLNQQFENYYSNMRNLKAAKAVDVCYKILGTAIEKRLENAEKKENKGSKEYIAAAVAYIDEHLDNEDLSIVSVATHVYLNPVYFGRVFKNTFHMTFKQYLLQRRMELAKRLLEDGRTSIGNICEQVGISNPSYFSHLFKEYTGQLPRDYKREYEV</sequence>
<gene>
    <name evidence="9" type="ORF">DORLON_02317</name>
</gene>
<dbReference type="Gene3D" id="3.40.50.2300">
    <property type="match status" value="1"/>
</dbReference>
<protein>
    <recommendedName>
        <fullName evidence="1">Stage 0 sporulation protein A homolog</fullName>
    </recommendedName>
</protein>
<dbReference type="PANTHER" id="PTHR43280">
    <property type="entry name" value="ARAC-FAMILY TRANSCRIPTIONAL REGULATOR"/>
    <property type="match status" value="1"/>
</dbReference>
<dbReference type="PROSITE" id="PS50110">
    <property type="entry name" value="RESPONSE_REGULATORY"/>
    <property type="match status" value="1"/>
</dbReference>
<dbReference type="SUPFAM" id="SSF46689">
    <property type="entry name" value="Homeodomain-like"/>
    <property type="match status" value="2"/>
</dbReference>
<dbReference type="SUPFAM" id="SSF52172">
    <property type="entry name" value="CheY-like"/>
    <property type="match status" value="1"/>
</dbReference>
<keyword evidence="6" id="KW-0597">Phosphoprotein</keyword>
<dbReference type="GO" id="GO:0003700">
    <property type="term" value="F:DNA-binding transcription factor activity"/>
    <property type="evidence" value="ECO:0007669"/>
    <property type="project" value="InterPro"/>
</dbReference>
<dbReference type="Pfam" id="PF12833">
    <property type="entry name" value="HTH_18"/>
    <property type="match status" value="1"/>
</dbReference>
<evidence type="ECO:0000259" key="8">
    <source>
        <dbReference type="PROSITE" id="PS50110"/>
    </source>
</evidence>
<dbReference type="PROSITE" id="PS00041">
    <property type="entry name" value="HTH_ARAC_FAMILY_1"/>
    <property type="match status" value="1"/>
</dbReference>
<dbReference type="GO" id="GO:0000160">
    <property type="term" value="P:phosphorelay signal transduction system"/>
    <property type="evidence" value="ECO:0007669"/>
    <property type="project" value="InterPro"/>
</dbReference>
<name>A6BJ23_9FIRM</name>
<comment type="function">
    <text evidence="5">May play the central regulatory role in sporulation. It may be an element of the effector pathway responsible for the activation of sporulation genes in response to nutritional stress. Spo0A may act in concert with spo0H (a sigma factor) to control the expression of some genes that are critical to the sporulation process.</text>
</comment>
<dbReference type="PROSITE" id="PS01124">
    <property type="entry name" value="HTH_ARAC_FAMILY_2"/>
    <property type="match status" value="1"/>
</dbReference>